<organism evidence="2">
    <name type="scientific">Leptospira ellisii</name>
    <dbReference type="NCBI Taxonomy" id="2023197"/>
    <lineage>
        <taxon>Bacteria</taxon>
        <taxon>Pseudomonadati</taxon>
        <taxon>Spirochaetota</taxon>
        <taxon>Spirochaetia</taxon>
        <taxon>Leptospirales</taxon>
        <taxon>Leptospiraceae</taxon>
        <taxon>Leptospira</taxon>
    </lineage>
</organism>
<evidence type="ECO:0000313" key="2">
    <source>
        <dbReference type="EMBL" id="PJZ92876.1"/>
    </source>
</evidence>
<dbReference type="AlphaFoldDB" id="A0A2N0BQA3"/>
<proteinExistence type="predicted"/>
<reference evidence="2" key="1">
    <citation type="submission" date="2017-07" db="EMBL/GenBank/DDBJ databases">
        <title>Leptospira spp. isolated from tropical soils.</title>
        <authorList>
            <person name="Thibeaux R."/>
            <person name="Iraola G."/>
            <person name="Ferres I."/>
            <person name="Bierque E."/>
            <person name="Girault D."/>
            <person name="Soupe-Gilbert M.-E."/>
            <person name="Picardeau M."/>
            <person name="Goarant C."/>
        </authorList>
    </citation>
    <scope>NUCLEOTIDE SEQUENCE [LARGE SCALE GENOMIC DNA]</scope>
    <source>
        <strain evidence="2">ATI7-C-A5</strain>
    </source>
</reference>
<dbReference type="SUPFAM" id="SSF52821">
    <property type="entry name" value="Rhodanese/Cell cycle control phosphatase"/>
    <property type="match status" value="1"/>
</dbReference>
<sequence length="501" mass="53831">MDQLTEGIETPPERLKKRKQTMKRKLGTFGIVLVLAGFLGTFCKPSEEKNDNNLLFAAAIAAGFSGVRTNGAVDLAVASKDNYDDNEFGLVTATTIKRWRTDWANQKPASITGNLIILQSSQGATVGQEFIKPTAGVYVYDWPNGGGTDINFRQKRNNGLFENVQTGLPDGERTDRFLTLYGIDLSKDLVVFAAGKDTNAGTAASPKGSTYQTSGRGLYWLRYWGAEANHVAVLDGPIDTQFSAAELTAVGTESTPPNNGTFSVKSFKNVDNSVLVQPVENVIKIVRNPNAHGVTGLTSSVFISDARHNTTSTEREFVGTADGTNAGEVEVGKKALTEGHLKGAFFAPWLQVVDQATGRFKSKAAIAALWNTPNGWGHAENASASGYQEGQTFLHYCRTNARSMVTGLSTFVILGKPTVFYENSFIEWNGLSANHPDPAKRTLPADSPFATDTADLTVSTGGTGGGPTFNAANAANYKTVVNPNATTSRQTLIDDWAYKNE</sequence>
<feature type="transmembrane region" description="Helical" evidence="1">
    <location>
        <begin position="26"/>
        <end position="42"/>
    </location>
</feature>
<evidence type="ECO:0000256" key="1">
    <source>
        <dbReference type="SAM" id="Phobius"/>
    </source>
</evidence>
<accession>A0A2N0B8M0</accession>
<keyword evidence="1" id="KW-0472">Membrane</keyword>
<comment type="caution">
    <text evidence="2">The sequence shown here is derived from an EMBL/GenBank/DDBJ whole genome shotgun (WGS) entry which is preliminary data.</text>
</comment>
<dbReference type="EMBL" id="NPEF01000098">
    <property type="protein sequence ID" value="PJZ92876.1"/>
    <property type="molecule type" value="Genomic_DNA"/>
</dbReference>
<evidence type="ECO:0008006" key="3">
    <source>
        <dbReference type="Google" id="ProtNLM"/>
    </source>
</evidence>
<keyword evidence="1" id="KW-1133">Transmembrane helix</keyword>
<keyword evidence="1" id="KW-0812">Transmembrane</keyword>
<gene>
    <name evidence="2" type="ORF">CH379_10765</name>
</gene>
<accession>A0A2N0BQA3</accession>
<dbReference type="InterPro" id="IPR036873">
    <property type="entry name" value="Rhodanese-like_dom_sf"/>
</dbReference>
<protein>
    <recommendedName>
        <fullName evidence="3">Rhodanese</fullName>
    </recommendedName>
</protein>
<name>A0A2N0BQA3_9LEPT</name>
<dbReference type="Gene3D" id="3.40.250.10">
    <property type="entry name" value="Rhodanese-like domain"/>
    <property type="match status" value="1"/>
</dbReference>